<dbReference type="AlphaFoldDB" id="A0A841B1B3"/>
<organism evidence="2 3">
    <name type="scientific">Amycolatopsis umgeniensis</name>
    <dbReference type="NCBI Taxonomy" id="336628"/>
    <lineage>
        <taxon>Bacteria</taxon>
        <taxon>Bacillati</taxon>
        <taxon>Actinomycetota</taxon>
        <taxon>Actinomycetes</taxon>
        <taxon>Pseudonocardiales</taxon>
        <taxon>Pseudonocardiaceae</taxon>
        <taxon>Amycolatopsis</taxon>
    </lineage>
</organism>
<dbReference type="EMBL" id="JACHMX010000001">
    <property type="protein sequence ID" value="MBB5852495.1"/>
    <property type="molecule type" value="Genomic_DNA"/>
</dbReference>
<reference evidence="2 3" key="1">
    <citation type="submission" date="2020-08" db="EMBL/GenBank/DDBJ databases">
        <title>Sequencing the genomes of 1000 actinobacteria strains.</title>
        <authorList>
            <person name="Klenk H.-P."/>
        </authorList>
    </citation>
    <scope>NUCLEOTIDE SEQUENCE [LARGE SCALE GENOMIC DNA]</scope>
    <source>
        <strain evidence="2 3">DSM 45272</strain>
    </source>
</reference>
<feature type="region of interest" description="Disordered" evidence="1">
    <location>
        <begin position="37"/>
        <end position="73"/>
    </location>
</feature>
<gene>
    <name evidence="2" type="ORF">HDA45_002582</name>
</gene>
<evidence type="ECO:0000313" key="3">
    <source>
        <dbReference type="Proteomes" id="UP000580861"/>
    </source>
</evidence>
<dbReference type="RefSeq" id="WP_184894970.1">
    <property type="nucleotide sequence ID" value="NZ_JACHMX010000001.1"/>
</dbReference>
<protein>
    <submittedName>
        <fullName evidence="2">Uncharacterized protein</fullName>
    </submittedName>
</protein>
<keyword evidence="3" id="KW-1185">Reference proteome</keyword>
<name>A0A841B1B3_9PSEU</name>
<accession>A0A841B1B3</accession>
<comment type="caution">
    <text evidence="2">The sequence shown here is derived from an EMBL/GenBank/DDBJ whole genome shotgun (WGS) entry which is preliminary data.</text>
</comment>
<evidence type="ECO:0000313" key="2">
    <source>
        <dbReference type="EMBL" id="MBB5852495.1"/>
    </source>
</evidence>
<proteinExistence type="predicted"/>
<dbReference type="Proteomes" id="UP000580861">
    <property type="component" value="Unassembled WGS sequence"/>
</dbReference>
<sequence>MSVHSRWDDTVRDAITSLEHRKGDWVSLADLRSKLDHQGTSRAAQDAHLNRMSQEGKARFNPDGNRIKWVGKR</sequence>
<evidence type="ECO:0000256" key="1">
    <source>
        <dbReference type="SAM" id="MobiDB-lite"/>
    </source>
</evidence>